<keyword evidence="4" id="KW-0274">FAD</keyword>
<dbReference type="InterPro" id="IPR016171">
    <property type="entry name" value="Vanillyl_alc_oxidase_C-sub2"/>
</dbReference>
<comment type="cofactor">
    <cofactor evidence="1">
        <name>FAD</name>
        <dbReference type="ChEBI" id="CHEBI:57692"/>
    </cofactor>
</comment>
<dbReference type="PANTHER" id="PTHR43716:SF1">
    <property type="entry name" value="D-2-HYDROXYGLUTARATE DEHYDROGENASE, MITOCHONDRIAL"/>
    <property type="match status" value="1"/>
</dbReference>
<evidence type="ECO:0000256" key="5">
    <source>
        <dbReference type="ARBA" id="ARBA00023002"/>
    </source>
</evidence>
<evidence type="ECO:0000313" key="7">
    <source>
        <dbReference type="EMBL" id="MBB3862183.1"/>
    </source>
</evidence>
<dbReference type="Gene3D" id="3.30.465.10">
    <property type="match status" value="1"/>
</dbReference>
<dbReference type="PROSITE" id="PS51387">
    <property type="entry name" value="FAD_PCMH"/>
    <property type="match status" value="1"/>
</dbReference>
<evidence type="ECO:0000256" key="3">
    <source>
        <dbReference type="ARBA" id="ARBA00022630"/>
    </source>
</evidence>
<keyword evidence="5" id="KW-0560">Oxidoreductase</keyword>
<evidence type="ECO:0000256" key="2">
    <source>
        <dbReference type="ARBA" id="ARBA00008000"/>
    </source>
</evidence>
<keyword evidence="3" id="KW-0285">Flavoprotein</keyword>
<dbReference type="Gene3D" id="1.10.45.10">
    <property type="entry name" value="Vanillyl-alcohol Oxidase, Chain A, domain 4"/>
    <property type="match status" value="1"/>
</dbReference>
<dbReference type="GO" id="GO:0022904">
    <property type="term" value="P:respiratory electron transport chain"/>
    <property type="evidence" value="ECO:0007669"/>
    <property type="project" value="TreeGrafter"/>
</dbReference>
<dbReference type="InterPro" id="IPR004113">
    <property type="entry name" value="FAD-bd_oxidored_4_C"/>
</dbReference>
<proteinExistence type="inferred from homology"/>
<dbReference type="GO" id="GO:0071949">
    <property type="term" value="F:FAD binding"/>
    <property type="evidence" value="ECO:0007669"/>
    <property type="project" value="InterPro"/>
</dbReference>
<name>A0A7W5ZZX2_9SPHN</name>
<gene>
    <name evidence="7" type="ORF">GGQ88_003481</name>
</gene>
<dbReference type="InterPro" id="IPR016164">
    <property type="entry name" value="FAD-linked_Oxase-like_C"/>
</dbReference>
<dbReference type="AlphaFoldDB" id="A0A7W5ZZX2"/>
<dbReference type="InterPro" id="IPR016166">
    <property type="entry name" value="FAD-bd_PCMH"/>
</dbReference>
<dbReference type="SUPFAM" id="SSF56176">
    <property type="entry name" value="FAD-binding/transporter-associated domain-like"/>
    <property type="match status" value="1"/>
</dbReference>
<dbReference type="InterPro" id="IPR051264">
    <property type="entry name" value="FAD-oxidored/transferase_4"/>
</dbReference>
<dbReference type="EMBL" id="JACICY010000010">
    <property type="protein sequence ID" value="MBB3862183.1"/>
    <property type="molecule type" value="Genomic_DNA"/>
</dbReference>
<accession>A0A7W5ZZX2</accession>
<dbReference type="PANTHER" id="PTHR43716">
    <property type="entry name" value="D-2-HYDROXYGLUTARATE DEHYDROGENASE, MITOCHONDRIAL"/>
    <property type="match status" value="1"/>
</dbReference>
<reference evidence="7 8" key="1">
    <citation type="submission" date="2020-08" db="EMBL/GenBank/DDBJ databases">
        <title>Genomic Encyclopedia of Type Strains, Phase IV (KMG-IV): sequencing the most valuable type-strain genomes for metagenomic binning, comparative biology and taxonomic classification.</title>
        <authorList>
            <person name="Goeker M."/>
        </authorList>
    </citation>
    <scope>NUCLEOTIDE SEQUENCE [LARGE SCALE GENOMIC DNA]</scope>
    <source>
        <strain evidence="7 8">DSM 14552</strain>
    </source>
</reference>
<dbReference type="InterPro" id="IPR016167">
    <property type="entry name" value="FAD-bd_PCMH_sub1"/>
</dbReference>
<dbReference type="Pfam" id="PF02913">
    <property type="entry name" value="FAD-oxidase_C"/>
    <property type="match status" value="1"/>
</dbReference>
<dbReference type="InterPro" id="IPR006094">
    <property type="entry name" value="Oxid_FAD_bind_N"/>
</dbReference>
<keyword evidence="8" id="KW-1185">Reference proteome</keyword>
<comment type="similarity">
    <text evidence="2">Belongs to the FAD-binding oxidoreductase/transferase type 4 family.</text>
</comment>
<protein>
    <submittedName>
        <fullName evidence="7">FAD/FMN-containing dehydrogenase</fullName>
    </submittedName>
</protein>
<evidence type="ECO:0000256" key="4">
    <source>
        <dbReference type="ARBA" id="ARBA00022827"/>
    </source>
</evidence>
<evidence type="ECO:0000313" key="8">
    <source>
        <dbReference type="Proteomes" id="UP000562395"/>
    </source>
</evidence>
<evidence type="ECO:0000259" key="6">
    <source>
        <dbReference type="PROSITE" id="PS51387"/>
    </source>
</evidence>
<dbReference type="RefSeq" id="WP_183614673.1">
    <property type="nucleotide sequence ID" value="NZ_JACICY010000010.1"/>
</dbReference>
<dbReference type="InterPro" id="IPR016169">
    <property type="entry name" value="FAD-bd_PCMH_sub2"/>
</dbReference>
<dbReference type="Gene3D" id="3.30.43.10">
    <property type="entry name" value="Uridine Diphospho-n-acetylenolpyruvylglucosamine Reductase, domain 2"/>
    <property type="match status" value="1"/>
</dbReference>
<dbReference type="SUPFAM" id="SSF55103">
    <property type="entry name" value="FAD-linked oxidases, C-terminal domain"/>
    <property type="match status" value="1"/>
</dbReference>
<dbReference type="InterPro" id="IPR036318">
    <property type="entry name" value="FAD-bd_PCMH-like_sf"/>
</dbReference>
<dbReference type="Proteomes" id="UP000562395">
    <property type="component" value="Unassembled WGS sequence"/>
</dbReference>
<organism evidence="7 8">
    <name type="scientific">Novosphingobium hassiacum</name>
    <dbReference type="NCBI Taxonomy" id="173676"/>
    <lineage>
        <taxon>Bacteria</taxon>
        <taxon>Pseudomonadati</taxon>
        <taxon>Pseudomonadota</taxon>
        <taxon>Alphaproteobacteria</taxon>
        <taxon>Sphingomonadales</taxon>
        <taxon>Sphingomonadaceae</taxon>
        <taxon>Novosphingobium</taxon>
    </lineage>
</organism>
<feature type="domain" description="FAD-binding PCMH-type" evidence="6">
    <location>
        <begin position="43"/>
        <end position="222"/>
    </location>
</feature>
<dbReference type="GO" id="GO:0016491">
    <property type="term" value="F:oxidoreductase activity"/>
    <property type="evidence" value="ECO:0007669"/>
    <property type="project" value="UniProtKB-KW"/>
</dbReference>
<comment type="caution">
    <text evidence="7">The sequence shown here is derived from an EMBL/GenBank/DDBJ whole genome shotgun (WGS) entry which is preliminary data.</text>
</comment>
<dbReference type="Gene3D" id="3.30.70.2740">
    <property type="match status" value="1"/>
</dbReference>
<dbReference type="Gene3D" id="3.30.70.2190">
    <property type="match status" value="1"/>
</dbReference>
<evidence type="ECO:0000256" key="1">
    <source>
        <dbReference type="ARBA" id="ARBA00001974"/>
    </source>
</evidence>
<dbReference type="Pfam" id="PF01565">
    <property type="entry name" value="FAD_binding_4"/>
    <property type="match status" value="1"/>
</dbReference>
<sequence length="466" mass="50016">MTARTAGAALDELVAQLRNELGDSGVLTGADVTARSCDPFLDVPPAAPALLRPRTTAEVSRIMQLCHAANVPVVLHGGRTGVAGGAHATAAELVISLERMNRIVEVDPIGGTMTVEAGLAIETVQQEAEKHGLFYPIDLGSKGSATVGGTIATNAGGNRVIRWGMTRQNVLGLEAVLADGTVLDLQNRFLKNNTGYDLKQLFIGSEGTLGIVCKAVLRLVAKPQTQKVALVSLDSYNSVLDLLGRARALQQLSAFEVMWQDYYAIVAGDPARRVLDPQAQFFVLIEVMGNDEAADEAAFSGLLERAFEDGLLTDAVLATSGKQADDLWRVREGSEILVREMGPFISFDISVDIRRADEFVGKVRAALAQTFGFYRSVAFGHLGDSNIHIGVHLGPDTRERGHAIECCVYGVLKGFGGALTAEHGIGTMKREFLPHHISANALTTMKHVRQALDPVRLLNRNVLFES</sequence>